<sequence>MFLDIRNGHDDYEPRASPRSTPWWAGLIGLLFGVIGWFVPRCGAAAWAGNGAACGLVGAALIDTLLAFA</sequence>
<proteinExistence type="predicted"/>
<comment type="caution">
    <text evidence="2">The sequence shown here is derived from an EMBL/GenBank/DDBJ whole genome shotgun (WGS) entry which is preliminary data.</text>
</comment>
<feature type="transmembrane region" description="Helical" evidence="1">
    <location>
        <begin position="21"/>
        <end position="39"/>
    </location>
</feature>
<gene>
    <name evidence="2" type="ORF">GUJ93_ZPchr0002g24099</name>
</gene>
<keyword evidence="3" id="KW-1185">Reference proteome</keyword>
<keyword evidence="1" id="KW-1133">Transmembrane helix</keyword>
<organism evidence="2 3">
    <name type="scientific">Zizania palustris</name>
    <name type="common">Northern wild rice</name>
    <dbReference type="NCBI Taxonomy" id="103762"/>
    <lineage>
        <taxon>Eukaryota</taxon>
        <taxon>Viridiplantae</taxon>
        <taxon>Streptophyta</taxon>
        <taxon>Embryophyta</taxon>
        <taxon>Tracheophyta</taxon>
        <taxon>Spermatophyta</taxon>
        <taxon>Magnoliopsida</taxon>
        <taxon>Liliopsida</taxon>
        <taxon>Poales</taxon>
        <taxon>Poaceae</taxon>
        <taxon>BOP clade</taxon>
        <taxon>Oryzoideae</taxon>
        <taxon>Oryzeae</taxon>
        <taxon>Zizaniinae</taxon>
        <taxon>Zizania</taxon>
    </lineage>
</organism>
<keyword evidence="1" id="KW-0472">Membrane</keyword>
<evidence type="ECO:0000313" key="2">
    <source>
        <dbReference type="EMBL" id="KAG8058604.1"/>
    </source>
</evidence>
<dbReference type="AlphaFoldDB" id="A0A8J5S229"/>
<protein>
    <submittedName>
        <fullName evidence="2">Uncharacterized protein</fullName>
    </submittedName>
</protein>
<accession>A0A8J5S229</accession>
<reference evidence="2" key="1">
    <citation type="journal article" date="2021" name="bioRxiv">
        <title>Whole Genome Assembly and Annotation of Northern Wild Rice, Zizania palustris L., Supports a Whole Genome Duplication in the Zizania Genus.</title>
        <authorList>
            <person name="Haas M."/>
            <person name="Kono T."/>
            <person name="Macchietto M."/>
            <person name="Millas R."/>
            <person name="McGilp L."/>
            <person name="Shao M."/>
            <person name="Duquette J."/>
            <person name="Hirsch C.N."/>
            <person name="Kimball J."/>
        </authorList>
    </citation>
    <scope>NUCLEOTIDE SEQUENCE</scope>
    <source>
        <tissue evidence="2">Fresh leaf tissue</tissue>
    </source>
</reference>
<reference evidence="2" key="2">
    <citation type="submission" date="2021-02" db="EMBL/GenBank/DDBJ databases">
        <authorList>
            <person name="Kimball J.A."/>
            <person name="Haas M.W."/>
            <person name="Macchietto M."/>
            <person name="Kono T."/>
            <person name="Duquette J."/>
            <person name="Shao M."/>
        </authorList>
    </citation>
    <scope>NUCLEOTIDE SEQUENCE</scope>
    <source>
        <tissue evidence="2">Fresh leaf tissue</tissue>
    </source>
</reference>
<keyword evidence="1" id="KW-0812">Transmembrane</keyword>
<evidence type="ECO:0000256" key="1">
    <source>
        <dbReference type="SAM" id="Phobius"/>
    </source>
</evidence>
<dbReference type="Proteomes" id="UP000729402">
    <property type="component" value="Unassembled WGS sequence"/>
</dbReference>
<feature type="transmembrane region" description="Helical" evidence="1">
    <location>
        <begin position="45"/>
        <end position="68"/>
    </location>
</feature>
<dbReference type="EMBL" id="JAAALK010000287">
    <property type="protein sequence ID" value="KAG8058604.1"/>
    <property type="molecule type" value="Genomic_DNA"/>
</dbReference>
<evidence type="ECO:0000313" key="3">
    <source>
        <dbReference type="Proteomes" id="UP000729402"/>
    </source>
</evidence>
<name>A0A8J5S229_ZIZPA</name>